<comment type="similarity">
    <text evidence="11">Belongs to the NhaA Na(+)/H(+) (TC 2.A.33) antiporter family.</text>
</comment>
<evidence type="ECO:0000256" key="5">
    <source>
        <dbReference type="ARBA" id="ARBA00022692"/>
    </source>
</evidence>
<proteinExistence type="inferred from homology"/>
<evidence type="ECO:0000256" key="11">
    <source>
        <dbReference type="HAMAP-Rule" id="MF_01844"/>
    </source>
</evidence>
<dbReference type="PANTHER" id="PTHR30341:SF0">
    <property type="entry name" value="NA(+)_H(+) ANTIPORTER NHAA"/>
    <property type="match status" value="1"/>
</dbReference>
<feature type="transmembrane region" description="Helical" evidence="11">
    <location>
        <begin position="181"/>
        <end position="202"/>
    </location>
</feature>
<comment type="caution">
    <text evidence="12">The sequence shown here is derived from an EMBL/GenBank/DDBJ whole genome shotgun (WGS) entry which is preliminary data.</text>
</comment>
<accession>A0AB72Z1S9</accession>
<evidence type="ECO:0000256" key="9">
    <source>
        <dbReference type="ARBA" id="ARBA00023136"/>
    </source>
</evidence>
<feature type="transmembrane region" description="Helical" evidence="11">
    <location>
        <begin position="104"/>
        <end position="126"/>
    </location>
</feature>
<evidence type="ECO:0000256" key="8">
    <source>
        <dbReference type="ARBA" id="ARBA00023065"/>
    </source>
</evidence>
<comment type="subcellular location">
    <subcellularLocation>
        <location evidence="1">Cell inner membrane</location>
        <topology evidence="1">Multi-pass membrane protein</topology>
    </subcellularLocation>
    <subcellularLocation>
        <location evidence="11">Cell membrane</location>
        <topology evidence="11">Multi-pass membrane protein</topology>
    </subcellularLocation>
</comment>
<dbReference type="HAMAP" id="MF_01844">
    <property type="entry name" value="NhaA"/>
    <property type="match status" value="1"/>
</dbReference>
<keyword evidence="5 11" id="KW-0812">Transmembrane</keyword>
<organism evidence="12 13">
    <name type="scientific">Bifidobacterium dentium JCVIHMP022</name>
    <dbReference type="NCBI Taxonomy" id="553191"/>
    <lineage>
        <taxon>Bacteria</taxon>
        <taxon>Bacillati</taxon>
        <taxon>Actinomycetota</taxon>
        <taxon>Actinomycetes</taxon>
        <taxon>Bifidobacteriales</taxon>
        <taxon>Bifidobacteriaceae</taxon>
        <taxon>Bifidobacterium</taxon>
    </lineage>
</organism>
<feature type="transmembrane region" description="Helical" evidence="11">
    <location>
        <begin position="21"/>
        <end position="45"/>
    </location>
</feature>
<keyword evidence="10 11" id="KW-0739">Sodium transport</keyword>
<keyword evidence="8 11" id="KW-0406">Ion transport</keyword>
<evidence type="ECO:0000256" key="6">
    <source>
        <dbReference type="ARBA" id="ARBA00022989"/>
    </source>
</evidence>
<feature type="transmembrane region" description="Helical" evidence="11">
    <location>
        <begin position="65"/>
        <end position="83"/>
    </location>
</feature>
<dbReference type="GO" id="GO:0015385">
    <property type="term" value="F:sodium:proton antiporter activity"/>
    <property type="evidence" value="ECO:0007669"/>
    <property type="project" value="UniProtKB-UniRule"/>
</dbReference>
<comment type="catalytic activity">
    <reaction evidence="11">
        <text>Na(+)(in) + 2 H(+)(out) = Na(+)(out) + 2 H(+)(in)</text>
        <dbReference type="Rhea" id="RHEA:29251"/>
        <dbReference type="ChEBI" id="CHEBI:15378"/>
        <dbReference type="ChEBI" id="CHEBI:29101"/>
    </reaction>
</comment>
<keyword evidence="6 11" id="KW-1133">Transmembrane helix</keyword>
<dbReference type="GO" id="GO:0005886">
    <property type="term" value="C:plasma membrane"/>
    <property type="evidence" value="ECO:0007669"/>
    <property type="project" value="UniProtKB-SubCell"/>
</dbReference>
<sequence length="459" mass="49266">MTAEKQGLWVTIRRIAASDRISGLIMLGFALAGLLLANLPFTAHAFEQLEEFRIAIPRTNIDMGLGHWVQDGLLTVFFLTVGLELKQELTTGSLSNPKAAAVPMLCAVGGMLVPPVLFIAVIALFAHFGPGGVGELVIASGTDFSFGEMSHGWAVPTATDIAFSLAVLALFAKALPGSIRAFLMTLATVDDLLAIILIAVFFSSVNAWYWFIGIAACAVVWYFLVRMQKVPWLAVAIVGILAWVMMFEAGIHPTLAGVLVGLLTPARERFGEKSPRAERYADKLQPFSALLALPIFALFATGVHFESLTWALFVSPVVIAVIVALVVGKPLGIMITAWLSTHLAGLRMAKGLRVRDMFPAACACGIGFTVSFLIASLAYQDAELSAESRFGVLIASLIAAVISGILLSRQSKRFEAAQRQSSETDDRYADDGTDDEVETVLEDGTIAVSQMIGTRNETK</sequence>
<reference evidence="12 13" key="1">
    <citation type="submission" date="2010-10" db="EMBL/GenBank/DDBJ databases">
        <authorList>
            <person name="Durkin A.S."/>
            <person name="Madupu R."/>
            <person name="Torralba M."/>
            <person name="Gillis M."/>
            <person name="Methe B."/>
            <person name="Sutton G."/>
            <person name="Nelson K.E."/>
        </authorList>
    </citation>
    <scope>NUCLEOTIDE SEQUENCE [LARGE SCALE GENOMIC DNA]</scope>
    <source>
        <strain evidence="12 13">JCVIHMP022</strain>
    </source>
</reference>
<evidence type="ECO:0000313" key="12">
    <source>
        <dbReference type="EMBL" id="EFO78074.1"/>
    </source>
</evidence>
<dbReference type="PANTHER" id="PTHR30341">
    <property type="entry name" value="SODIUM ION/PROTON ANTIPORTER NHAA-RELATED"/>
    <property type="match status" value="1"/>
</dbReference>
<keyword evidence="3 11" id="KW-0050">Antiport</keyword>
<dbReference type="AlphaFoldDB" id="A0AB72Z1S9"/>
<feature type="transmembrane region" description="Helical" evidence="11">
    <location>
        <begin position="230"/>
        <end position="245"/>
    </location>
</feature>
<keyword evidence="4 11" id="KW-1003">Cell membrane</keyword>
<evidence type="ECO:0000256" key="3">
    <source>
        <dbReference type="ARBA" id="ARBA00022449"/>
    </source>
</evidence>
<dbReference type="RefSeq" id="WP_003840740.1">
    <property type="nucleotide sequence ID" value="NZ_AEHJ01000015.1"/>
</dbReference>
<keyword evidence="7 11" id="KW-0915">Sodium</keyword>
<dbReference type="InterPro" id="IPR023171">
    <property type="entry name" value="Na/H_antiporter_dom_sf"/>
</dbReference>
<feature type="transmembrane region" description="Helical" evidence="11">
    <location>
        <begin position="390"/>
        <end position="408"/>
    </location>
</feature>
<dbReference type="EMBL" id="AEHJ01000015">
    <property type="protein sequence ID" value="EFO78074.1"/>
    <property type="molecule type" value="Genomic_DNA"/>
</dbReference>
<keyword evidence="9 11" id="KW-0472">Membrane</keyword>
<dbReference type="GeneID" id="31606018"/>
<keyword evidence="2 11" id="KW-0813">Transport</keyword>
<dbReference type="Pfam" id="PF06965">
    <property type="entry name" value="Na_H_antiport_1"/>
    <property type="match status" value="1"/>
</dbReference>
<feature type="transmembrane region" description="Helical" evidence="11">
    <location>
        <begin position="153"/>
        <end position="172"/>
    </location>
</feature>
<dbReference type="GO" id="GO:0006885">
    <property type="term" value="P:regulation of pH"/>
    <property type="evidence" value="ECO:0007669"/>
    <property type="project" value="UniProtKB-UniRule"/>
</dbReference>
<evidence type="ECO:0000313" key="13">
    <source>
        <dbReference type="Proteomes" id="UP000003457"/>
    </source>
</evidence>
<dbReference type="NCBIfam" id="TIGR00773">
    <property type="entry name" value="NhaA"/>
    <property type="match status" value="1"/>
</dbReference>
<name>A0AB72Z1S9_9BIFI</name>
<gene>
    <name evidence="11 12" type="primary">nhaA</name>
    <name evidence="12" type="ORF">HMPREF9003_2213</name>
</gene>
<feature type="transmembrane region" description="Helical" evidence="11">
    <location>
        <begin position="208"/>
        <end position="225"/>
    </location>
</feature>
<evidence type="ECO:0000256" key="1">
    <source>
        <dbReference type="ARBA" id="ARBA00004429"/>
    </source>
</evidence>
<dbReference type="Proteomes" id="UP000003457">
    <property type="component" value="Unassembled WGS sequence"/>
</dbReference>
<dbReference type="Gene3D" id="1.20.1530.10">
    <property type="entry name" value="Na+/H+ antiporter like domain"/>
    <property type="match status" value="1"/>
</dbReference>
<evidence type="ECO:0000256" key="7">
    <source>
        <dbReference type="ARBA" id="ARBA00023053"/>
    </source>
</evidence>
<evidence type="ECO:0000256" key="10">
    <source>
        <dbReference type="ARBA" id="ARBA00023201"/>
    </source>
</evidence>
<evidence type="ECO:0000256" key="2">
    <source>
        <dbReference type="ARBA" id="ARBA00022448"/>
    </source>
</evidence>
<dbReference type="InterPro" id="IPR004670">
    <property type="entry name" value="NhaA"/>
</dbReference>
<comment type="function">
    <text evidence="11">Na(+)/H(+) antiporter that extrudes sodium in exchange for external protons.</text>
</comment>
<protein>
    <recommendedName>
        <fullName evidence="11">Na(+)/H(+) antiporter NhaA</fullName>
    </recommendedName>
    <alternativeName>
        <fullName evidence="11">Sodium/proton antiporter NhaA</fullName>
    </alternativeName>
</protein>
<feature type="transmembrane region" description="Helical" evidence="11">
    <location>
        <begin position="360"/>
        <end position="378"/>
    </location>
</feature>
<evidence type="ECO:0000256" key="4">
    <source>
        <dbReference type="ARBA" id="ARBA00022475"/>
    </source>
</evidence>